<dbReference type="GO" id="GO:0005739">
    <property type="term" value="C:mitochondrion"/>
    <property type="evidence" value="ECO:0007669"/>
    <property type="project" value="TreeGrafter"/>
</dbReference>
<dbReference type="InParanoid" id="A0A2J7RCQ1"/>
<evidence type="ECO:0000313" key="11">
    <source>
        <dbReference type="EMBL" id="PNF38599.1"/>
    </source>
</evidence>
<dbReference type="SUPFAM" id="SSF55831">
    <property type="entry name" value="Thymidylate synthase/dCMP hydroxymethylase"/>
    <property type="match status" value="1"/>
</dbReference>
<dbReference type="CDD" id="cd00351">
    <property type="entry name" value="TS_Pyrimidine_HMase"/>
    <property type="match status" value="1"/>
</dbReference>
<comment type="caution">
    <text evidence="11">The sequence shown here is derived from an EMBL/GenBank/DDBJ whole genome shotgun (WGS) entry which is preliminary data.</text>
</comment>
<comment type="similarity">
    <text evidence="2">Belongs to the thymidylate synthase family.</text>
</comment>
<evidence type="ECO:0000256" key="4">
    <source>
        <dbReference type="ARBA" id="ARBA00015931"/>
    </source>
</evidence>
<dbReference type="InterPro" id="IPR020940">
    <property type="entry name" value="Thymidylate_synthase_AS"/>
</dbReference>
<dbReference type="GO" id="GO:0004799">
    <property type="term" value="F:thymidylate synthase activity"/>
    <property type="evidence" value="ECO:0007669"/>
    <property type="project" value="UniProtKB-EC"/>
</dbReference>
<dbReference type="InterPro" id="IPR045097">
    <property type="entry name" value="Thymidate_synth/dCMP_Mease"/>
</dbReference>
<dbReference type="NCBIfam" id="TIGR03284">
    <property type="entry name" value="thym_sym"/>
    <property type="match status" value="1"/>
</dbReference>
<dbReference type="OrthoDB" id="766at2759"/>
<dbReference type="Proteomes" id="UP000235965">
    <property type="component" value="Unassembled WGS sequence"/>
</dbReference>
<feature type="domain" description="Thymidylate synthase/dCMP hydroxymethylase" evidence="10">
    <location>
        <begin position="130"/>
        <end position="412"/>
    </location>
</feature>
<keyword evidence="6" id="KW-0808">Transferase</keyword>
<keyword evidence="7" id="KW-0545">Nucleotide biosynthesis</keyword>
<dbReference type="InterPro" id="IPR000398">
    <property type="entry name" value="Thymidylate_synthase"/>
</dbReference>
<evidence type="ECO:0000256" key="9">
    <source>
        <dbReference type="PROSITE-ProRule" id="PRU10016"/>
    </source>
</evidence>
<dbReference type="HAMAP" id="MF_00008">
    <property type="entry name" value="Thymidy_synth_bact"/>
    <property type="match status" value="1"/>
</dbReference>
<reference evidence="11 12" key="1">
    <citation type="submission" date="2017-12" db="EMBL/GenBank/DDBJ databases">
        <title>Hemimetabolous genomes reveal molecular basis of termite eusociality.</title>
        <authorList>
            <person name="Harrison M.C."/>
            <person name="Jongepier E."/>
            <person name="Robertson H.M."/>
            <person name="Arning N."/>
            <person name="Bitard-Feildel T."/>
            <person name="Chao H."/>
            <person name="Childers C.P."/>
            <person name="Dinh H."/>
            <person name="Doddapaneni H."/>
            <person name="Dugan S."/>
            <person name="Gowin J."/>
            <person name="Greiner C."/>
            <person name="Han Y."/>
            <person name="Hu H."/>
            <person name="Hughes D.S.T."/>
            <person name="Huylmans A.-K."/>
            <person name="Kemena C."/>
            <person name="Kremer L.P.M."/>
            <person name="Lee S.L."/>
            <person name="Lopez-Ezquerra A."/>
            <person name="Mallet L."/>
            <person name="Monroy-Kuhn J.M."/>
            <person name="Moser A."/>
            <person name="Murali S.C."/>
            <person name="Muzny D.M."/>
            <person name="Otani S."/>
            <person name="Piulachs M.-D."/>
            <person name="Poelchau M."/>
            <person name="Qu J."/>
            <person name="Schaub F."/>
            <person name="Wada-Katsumata A."/>
            <person name="Worley K.C."/>
            <person name="Xie Q."/>
            <person name="Ylla G."/>
            <person name="Poulsen M."/>
            <person name="Gibbs R.A."/>
            <person name="Schal C."/>
            <person name="Richards S."/>
            <person name="Belles X."/>
            <person name="Korb J."/>
            <person name="Bornberg-Bauer E."/>
        </authorList>
    </citation>
    <scope>NUCLEOTIDE SEQUENCE [LARGE SCALE GENOMIC DNA]</scope>
    <source>
        <tissue evidence="11">Whole body</tissue>
    </source>
</reference>
<evidence type="ECO:0000256" key="2">
    <source>
        <dbReference type="ARBA" id="ARBA00009972"/>
    </source>
</evidence>
<name>A0A2J7RCQ1_9NEOP</name>
<evidence type="ECO:0000259" key="10">
    <source>
        <dbReference type="Pfam" id="PF00303"/>
    </source>
</evidence>
<dbReference type="AlphaFoldDB" id="A0A2J7RCQ1"/>
<dbReference type="PROSITE" id="PS00091">
    <property type="entry name" value="THYMIDYLATE_SYNTHASE"/>
    <property type="match status" value="1"/>
</dbReference>
<dbReference type="FunCoup" id="A0A2J7RCQ1">
    <property type="interactions" value="1238"/>
</dbReference>
<evidence type="ECO:0000256" key="6">
    <source>
        <dbReference type="ARBA" id="ARBA00022679"/>
    </source>
</evidence>
<dbReference type="PANTHER" id="PTHR11548:SF2">
    <property type="entry name" value="THYMIDYLATE SYNTHASE"/>
    <property type="match status" value="1"/>
</dbReference>
<dbReference type="GO" id="GO:0006231">
    <property type="term" value="P:dTMP biosynthetic process"/>
    <property type="evidence" value="ECO:0007669"/>
    <property type="project" value="InterPro"/>
</dbReference>
<dbReference type="NCBIfam" id="NF002497">
    <property type="entry name" value="PRK01827.1-3"/>
    <property type="match status" value="1"/>
</dbReference>
<dbReference type="GO" id="GO:0032259">
    <property type="term" value="P:methylation"/>
    <property type="evidence" value="ECO:0007669"/>
    <property type="project" value="UniProtKB-KW"/>
</dbReference>
<dbReference type="STRING" id="105785.A0A2J7RCQ1"/>
<feature type="active site" evidence="9">
    <location>
        <position position="294"/>
    </location>
</feature>
<dbReference type="Pfam" id="PF00303">
    <property type="entry name" value="Thymidylat_synt"/>
    <property type="match status" value="1"/>
</dbReference>
<sequence length="412" mass="47023">MSTQPESSANENGDGEIKAMDVNLKNARGNPDTVNLAQPPVEVRELEYVEGMMHVSKENKEKCTGNNSLMSDIIDDTKSYENKGLLPSPDNLNRSNLPTHTISPVSSNCNSDYFNAAGDAAVSVEHEEYQYLNHIDRIIKHGFKRCDRTGVGTYSLFGAQMRYSLRNGVFPLLTTKRVFWRAVVEELLWFIRGSTNAKELQEKNIHIWDGNSSRQFLDSLGFNDRIEGDLGPVYGFQWRHFGAEYKDMHTDYAGQGIDQLQQVINTLKSKPYDRRMIICSWNPTDIPKMALPPCHCLVQFYVANDELFCQLYQRSADMGLGVPFNIASYALLTYMVAKVTGLKPGEFIHTMGDNHVYLNHVAALKEQLKRKPRPFPTLRITREVQNIEDFQYDDFELCNYRPHPKISMEMAV</sequence>
<evidence type="ECO:0000256" key="1">
    <source>
        <dbReference type="ARBA" id="ARBA00004992"/>
    </source>
</evidence>
<protein>
    <recommendedName>
        <fullName evidence="4">Thymidylate synthase</fullName>
        <ecNumber evidence="3">2.1.1.45</ecNumber>
    </recommendedName>
</protein>
<dbReference type="InterPro" id="IPR036926">
    <property type="entry name" value="Thymidate_synth/dCMP_Mease_sf"/>
</dbReference>
<evidence type="ECO:0000313" key="12">
    <source>
        <dbReference type="Proteomes" id="UP000235965"/>
    </source>
</evidence>
<evidence type="ECO:0000256" key="7">
    <source>
        <dbReference type="ARBA" id="ARBA00022727"/>
    </source>
</evidence>
<gene>
    <name evidence="11" type="primary">Tyms</name>
    <name evidence="11" type="ORF">B7P43_G03946</name>
</gene>
<dbReference type="FunFam" id="3.30.572.10:FF:000002">
    <property type="entry name" value="Possible thymidylate synthase"/>
    <property type="match status" value="1"/>
</dbReference>
<comment type="catalytic activity">
    <reaction evidence="8">
        <text>dUMP + (6R)-5,10-methylene-5,6,7,8-tetrahydrofolate = 7,8-dihydrofolate + dTMP</text>
        <dbReference type="Rhea" id="RHEA:12104"/>
        <dbReference type="ChEBI" id="CHEBI:15636"/>
        <dbReference type="ChEBI" id="CHEBI:57451"/>
        <dbReference type="ChEBI" id="CHEBI:63528"/>
        <dbReference type="ChEBI" id="CHEBI:246422"/>
        <dbReference type="EC" id="2.1.1.45"/>
    </reaction>
</comment>
<dbReference type="PANTHER" id="PTHR11548">
    <property type="entry name" value="THYMIDYLATE SYNTHASE 1"/>
    <property type="match status" value="1"/>
</dbReference>
<evidence type="ECO:0000256" key="8">
    <source>
        <dbReference type="ARBA" id="ARBA00047344"/>
    </source>
</evidence>
<dbReference type="EC" id="2.1.1.45" evidence="3"/>
<proteinExistence type="inferred from homology"/>
<dbReference type="UniPathway" id="UPA00575"/>
<dbReference type="GO" id="GO:0005829">
    <property type="term" value="C:cytosol"/>
    <property type="evidence" value="ECO:0007669"/>
    <property type="project" value="TreeGrafter"/>
</dbReference>
<keyword evidence="12" id="KW-1185">Reference proteome</keyword>
<organism evidence="11 12">
    <name type="scientific">Cryptotermes secundus</name>
    <dbReference type="NCBI Taxonomy" id="105785"/>
    <lineage>
        <taxon>Eukaryota</taxon>
        <taxon>Metazoa</taxon>
        <taxon>Ecdysozoa</taxon>
        <taxon>Arthropoda</taxon>
        <taxon>Hexapoda</taxon>
        <taxon>Insecta</taxon>
        <taxon>Pterygota</taxon>
        <taxon>Neoptera</taxon>
        <taxon>Polyneoptera</taxon>
        <taxon>Dictyoptera</taxon>
        <taxon>Blattodea</taxon>
        <taxon>Blattoidea</taxon>
        <taxon>Termitoidae</taxon>
        <taxon>Kalotermitidae</taxon>
        <taxon>Cryptotermitinae</taxon>
        <taxon>Cryptotermes</taxon>
    </lineage>
</organism>
<accession>A0A2J7RCQ1</accession>
<dbReference type="PRINTS" id="PR00108">
    <property type="entry name" value="THYMDSNTHASE"/>
</dbReference>
<evidence type="ECO:0000256" key="3">
    <source>
        <dbReference type="ARBA" id="ARBA00011947"/>
    </source>
</evidence>
<dbReference type="EMBL" id="NEVH01005885">
    <property type="protein sequence ID" value="PNF38599.1"/>
    <property type="molecule type" value="Genomic_DNA"/>
</dbReference>
<keyword evidence="5" id="KW-0489">Methyltransferase</keyword>
<comment type="pathway">
    <text evidence="1">Pyrimidine metabolism; dTTP biosynthesis.</text>
</comment>
<dbReference type="Gene3D" id="3.30.572.10">
    <property type="entry name" value="Thymidylate synthase/dCMP hydroxymethylase domain"/>
    <property type="match status" value="1"/>
</dbReference>
<evidence type="ECO:0000256" key="5">
    <source>
        <dbReference type="ARBA" id="ARBA00022603"/>
    </source>
</evidence>
<dbReference type="GO" id="GO:0006235">
    <property type="term" value="P:dTTP biosynthetic process"/>
    <property type="evidence" value="ECO:0007669"/>
    <property type="project" value="UniProtKB-UniPathway"/>
</dbReference>
<dbReference type="InterPro" id="IPR023451">
    <property type="entry name" value="Thymidate_synth/dCMP_Mease_dom"/>
</dbReference>